<name>A0A8T1EDL7_9STRA</name>
<gene>
    <name evidence="1" type="ORF">PC117_g2559</name>
</gene>
<dbReference type="AlphaFoldDB" id="A0A8T1EDL7"/>
<evidence type="ECO:0000313" key="1">
    <source>
        <dbReference type="EMBL" id="KAG2952692.1"/>
    </source>
</evidence>
<reference evidence="1" key="1">
    <citation type="submission" date="2018-10" db="EMBL/GenBank/DDBJ databases">
        <title>Effector identification in a new, highly contiguous assembly of the strawberry crown rot pathogen Phytophthora cactorum.</title>
        <authorList>
            <person name="Armitage A.D."/>
            <person name="Nellist C.F."/>
            <person name="Bates H."/>
            <person name="Vickerstaff R.J."/>
            <person name="Harrison R.J."/>
        </authorList>
    </citation>
    <scope>NUCLEOTIDE SEQUENCE</scope>
    <source>
        <strain evidence="1">4040</strain>
    </source>
</reference>
<comment type="caution">
    <text evidence="1">The sequence shown here is derived from an EMBL/GenBank/DDBJ whole genome shotgun (WGS) entry which is preliminary data.</text>
</comment>
<proteinExistence type="predicted"/>
<protein>
    <submittedName>
        <fullName evidence="1">Uncharacterized protein</fullName>
    </submittedName>
</protein>
<dbReference type="VEuPathDB" id="FungiDB:PC110_g21877"/>
<evidence type="ECO:0000313" key="2">
    <source>
        <dbReference type="Proteomes" id="UP000736787"/>
    </source>
</evidence>
<accession>A0A8T1EDL7</accession>
<dbReference type="Proteomes" id="UP000736787">
    <property type="component" value="Unassembled WGS sequence"/>
</dbReference>
<sequence>MPAPSLKFIRKERLNVLTVTKSDVENDKVGSRTRHSNKYNLRLVKKDDKVNHLINIAMLDKTTRTSEYPTMFSSNKSCVERTSEAYMRRRREIITRSRRPATNAGITLSAQPGFNVAVTTEDPERAVECARNAEMWRDLAKQSAAIAAAITEEARMCQEQVERDYSDQKKSDEELTVFYFCFIMASFKRKLKCNIRKKGNYATDYAGSSTLSFDHSAFHLHPPKSRPPMATPARWGKARRRKKTLRIGGGGFIASSEELYSRPPSTTVAFEKHFSKKKTYRQQGRTQRERLKNANHISGFKTTPQAINLHAVKNVEDRLAL</sequence>
<dbReference type="EMBL" id="RCMK01000034">
    <property type="protein sequence ID" value="KAG2952692.1"/>
    <property type="molecule type" value="Genomic_DNA"/>
</dbReference>
<organism evidence="1 2">
    <name type="scientific">Phytophthora cactorum</name>
    <dbReference type="NCBI Taxonomy" id="29920"/>
    <lineage>
        <taxon>Eukaryota</taxon>
        <taxon>Sar</taxon>
        <taxon>Stramenopiles</taxon>
        <taxon>Oomycota</taxon>
        <taxon>Peronosporomycetes</taxon>
        <taxon>Peronosporales</taxon>
        <taxon>Peronosporaceae</taxon>
        <taxon>Phytophthora</taxon>
    </lineage>
</organism>